<dbReference type="EMBL" id="GDID01003723">
    <property type="protein sequence ID" value="JAP92883.1"/>
    <property type="molecule type" value="Transcribed_RNA"/>
</dbReference>
<reference evidence="1" key="1">
    <citation type="submission" date="2015-07" db="EMBL/GenBank/DDBJ databases">
        <title>Adaptation to a free-living lifestyle via gene acquisitions in the diplomonad Trepomonas sp. PC1.</title>
        <authorList>
            <person name="Xu F."/>
            <person name="Jerlstrom-Hultqvist J."/>
            <person name="Kolisko M."/>
            <person name="Simpson A.G.B."/>
            <person name="Roger A.J."/>
            <person name="Svard S.G."/>
            <person name="Andersson J.O."/>
        </authorList>
    </citation>
    <scope>NUCLEOTIDE SEQUENCE</scope>
    <source>
        <strain evidence="1">PC1</strain>
    </source>
</reference>
<accession>A0A146K7V1</accession>
<gene>
    <name evidence="1" type="ORF">TPC1_15030</name>
</gene>
<evidence type="ECO:0000313" key="1">
    <source>
        <dbReference type="EMBL" id="JAP92883.1"/>
    </source>
</evidence>
<sequence>KSIQEKQKRLNFLKTQFYQAEQCLQNLSQKYPTASQNFQLFTSPILTIKNVKEQRYCLQFLPHLKPGLRDLHGWEFAWLSFFSNDDDHCSNQIQKGQKLNLDLSSFNFHTQICDQVLGDKFVENFVKETKIVGEQTNFKLGLKLVKIVKVGESVEVEGDLDESLVVVDFKVYHP</sequence>
<feature type="non-terminal residue" evidence="1">
    <location>
        <position position="174"/>
    </location>
</feature>
<feature type="non-terminal residue" evidence="1">
    <location>
        <position position="1"/>
    </location>
</feature>
<protein>
    <submittedName>
        <fullName evidence="1">Uncharacterized protein</fullName>
    </submittedName>
</protein>
<organism evidence="1">
    <name type="scientific">Trepomonas sp. PC1</name>
    <dbReference type="NCBI Taxonomy" id="1076344"/>
    <lineage>
        <taxon>Eukaryota</taxon>
        <taxon>Metamonada</taxon>
        <taxon>Diplomonadida</taxon>
        <taxon>Hexamitidae</taxon>
        <taxon>Hexamitinae</taxon>
        <taxon>Trepomonas</taxon>
    </lineage>
</organism>
<proteinExistence type="predicted"/>
<name>A0A146K7V1_9EUKA</name>
<dbReference type="AlphaFoldDB" id="A0A146K7V1"/>